<protein>
    <recommendedName>
        <fullName evidence="1">YHYH domain-containing protein</fullName>
    </recommendedName>
</protein>
<dbReference type="AlphaFoldDB" id="A0A6C0DHK6"/>
<reference evidence="2" key="1">
    <citation type="journal article" date="2020" name="Nature">
        <title>Giant virus diversity and host interactions through global metagenomics.</title>
        <authorList>
            <person name="Schulz F."/>
            <person name="Roux S."/>
            <person name="Paez-Espino D."/>
            <person name="Jungbluth S."/>
            <person name="Walsh D.A."/>
            <person name="Denef V.J."/>
            <person name="McMahon K.D."/>
            <person name="Konstantinidis K.T."/>
            <person name="Eloe-Fadrosh E.A."/>
            <person name="Kyrpides N.C."/>
            <person name="Woyke T."/>
        </authorList>
    </citation>
    <scope>NUCLEOTIDE SEQUENCE</scope>
    <source>
        <strain evidence="2">GVMAG-M-3300023174-144</strain>
    </source>
</reference>
<dbReference type="InterPro" id="IPR025924">
    <property type="entry name" value="YHYH_dom"/>
</dbReference>
<evidence type="ECO:0000259" key="1">
    <source>
        <dbReference type="Pfam" id="PF14240"/>
    </source>
</evidence>
<feature type="domain" description="YHYH" evidence="1">
    <location>
        <begin position="559"/>
        <end position="781"/>
    </location>
</feature>
<proteinExistence type="predicted"/>
<dbReference type="Pfam" id="PF14240">
    <property type="entry name" value="YHYH"/>
    <property type="match status" value="1"/>
</dbReference>
<organism evidence="2">
    <name type="scientific">viral metagenome</name>
    <dbReference type="NCBI Taxonomy" id="1070528"/>
    <lineage>
        <taxon>unclassified sequences</taxon>
        <taxon>metagenomes</taxon>
        <taxon>organismal metagenomes</taxon>
    </lineage>
</organism>
<sequence>MSKAPVFYNGIVSKRAKKTTLYNSQPVLTVANTNTNATASASTATTLTVTTPNSFSTILSSNIPASISTPSVSVTSIVNRNRYMIKTGNTGNNTYININSTYGISFSTTLTKYSDFLSKVFQLVQDSTDLLSYRIDSELHCMYSLDYSSTTGKLLFTNNWGNGGSSSASFPSTNGYLCFTYTSAKKLQVIKRYSYITTSGDSQYTHTLDTSFAYANYYVKYSTSGLTLVSTDTAGSTFTFLNSKMDVSIPANFNPIPTSYVSNPSVSIKNYVSNTITNMQGNTSGDPNCKFVVNFYSGGSPRQSVAGYYYAYQIKNAGFDTSTNGTNTYANSMLTTISNNIASNTVYKTLRYPTTLYQTFRQGALQRTLKGNCIANGDLGMYTTPYVYFTCEQDDDGQYHPFMCMASYSIADKPTRLLDVCKPPGDGGGSYPEQSVTRQATLQLYLHKIPMLDYGVVNDISGSINYGASSSYYKLGEATTTGIYYGSKTIFTKITTGGNDYLAVISDGDPYPAKAGVNNFTNDLLVERAWPDVPNPLTEQDFEYKFRYRGGTNTESKSSFFTTFGIQGIFLNGVALYNPSSGSGTVPGTTISGNDTYNLNAVFFEHQYGIDNSGGHPSPEGNIINNQQGQFHYHDAMFLTSGSWNNTTFASSNAYFSSDYYTDDYGEVDYIRHEDGHSKIIGFCFDGYPIYGPYGYTDATDSSSNVILMTTSYQTKTTEFTGRPYTYNQVVEGSNYSYQLSAGAFLDDYEYISGLGTLDDCNGRYCVTPEYPSGTYAYFVLINEDNEPVFPYIIGKYSKQARTVTNAGYPNDTHNSGGSTTPTTGTAGVFDVSTIGVSRYVSSTTEIISYDNVNNNDMHNATLADDFIINPTENGNWSNSSGERYIRTISYNNYNYTGISGIGVMIDGVSLYPVLNNTLTTAQKSAEVTNIGIHVGQGMGLHYHADGYGAKYNSSTGTNNTTNNLCLYNDADYTNTTKHPPLIGFGLDGIALYGIYRSNYSSMDGYNVALDSFGGHIHGSYGYHYHAHTVTSSPSNNIDTITDGNPNDEPTYNVSVLMKGAWKGYINDIPEFWDSDHGSNHQYAPEYSLSQKSKYVWGYTRG</sequence>
<evidence type="ECO:0000313" key="2">
    <source>
        <dbReference type="EMBL" id="QHT15409.1"/>
    </source>
</evidence>
<name>A0A6C0DHK6_9ZZZZ</name>
<dbReference type="EMBL" id="MN739609">
    <property type="protein sequence ID" value="QHT15409.1"/>
    <property type="molecule type" value="Genomic_DNA"/>
</dbReference>
<accession>A0A6C0DHK6</accession>